<evidence type="ECO:0000313" key="2">
    <source>
        <dbReference type="EMBL" id="PSR92833.1"/>
    </source>
</evidence>
<dbReference type="EMBL" id="NKQK01000024">
    <property type="protein sequence ID" value="PSR92833.1"/>
    <property type="molecule type" value="Genomic_DNA"/>
</dbReference>
<name>A0A2R6PKI9_ACTCC</name>
<dbReference type="STRING" id="1590841.A0A2R6PKI9"/>
<reference evidence="2 3" key="1">
    <citation type="submission" date="2017-07" db="EMBL/GenBank/DDBJ databases">
        <title>An improved, manually edited Actinidia chinensis var. chinensis (kiwifruit) genome highlights the challenges associated with draft genomes and gene prediction in plants.</title>
        <authorList>
            <person name="Pilkington S."/>
            <person name="Crowhurst R."/>
            <person name="Hilario E."/>
            <person name="Nardozza S."/>
            <person name="Fraser L."/>
            <person name="Peng Y."/>
            <person name="Gunaseelan K."/>
            <person name="Simpson R."/>
            <person name="Tahir J."/>
            <person name="Deroles S."/>
            <person name="Templeton K."/>
            <person name="Luo Z."/>
            <person name="Davy M."/>
            <person name="Cheng C."/>
            <person name="Mcneilage M."/>
            <person name="Scaglione D."/>
            <person name="Liu Y."/>
            <person name="Zhang Q."/>
            <person name="Datson P."/>
            <person name="De Silva N."/>
            <person name="Gardiner S."/>
            <person name="Bassett H."/>
            <person name="Chagne D."/>
            <person name="Mccallum J."/>
            <person name="Dzierzon H."/>
            <person name="Deng C."/>
            <person name="Wang Y.-Y."/>
            <person name="Barron N."/>
            <person name="Manako K."/>
            <person name="Bowen J."/>
            <person name="Foster T."/>
            <person name="Erridge Z."/>
            <person name="Tiffin H."/>
            <person name="Waite C."/>
            <person name="Davies K."/>
            <person name="Grierson E."/>
            <person name="Laing W."/>
            <person name="Kirk R."/>
            <person name="Chen X."/>
            <person name="Wood M."/>
            <person name="Montefiori M."/>
            <person name="Brummell D."/>
            <person name="Schwinn K."/>
            <person name="Catanach A."/>
            <person name="Fullerton C."/>
            <person name="Li D."/>
            <person name="Meiyalaghan S."/>
            <person name="Nieuwenhuizen N."/>
            <person name="Read N."/>
            <person name="Prakash R."/>
            <person name="Hunter D."/>
            <person name="Zhang H."/>
            <person name="Mckenzie M."/>
            <person name="Knabel M."/>
            <person name="Harris A."/>
            <person name="Allan A."/>
            <person name="Chen A."/>
            <person name="Janssen B."/>
            <person name="Plunkett B."/>
            <person name="Dwamena C."/>
            <person name="Voogd C."/>
            <person name="Leif D."/>
            <person name="Lafferty D."/>
            <person name="Souleyre E."/>
            <person name="Varkonyi-Gasic E."/>
            <person name="Gambi F."/>
            <person name="Hanley J."/>
            <person name="Yao J.-L."/>
            <person name="Cheung J."/>
            <person name="David K."/>
            <person name="Warren B."/>
            <person name="Marsh K."/>
            <person name="Snowden K."/>
            <person name="Lin-Wang K."/>
            <person name="Brian L."/>
            <person name="Martinez-Sanchez M."/>
            <person name="Wang M."/>
            <person name="Ileperuma N."/>
            <person name="Macnee N."/>
            <person name="Campin R."/>
            <person name="Mcatee P."/>
            <person name="Drummond R."/>
            <person name="Espley R."/>
            <person name="Ireland H."/>
            <person name="Wu R."/>
            <person name="Atkinson R."/>
            <person name="Karunairetnam S."/>
            <person name="Bulley S."/>
            <person name="Chunkath S."/>
            <person name="Hanley Z."/>
            <person name="Storey R."/>
            <person name="Thrimawithana A."/>
            <person name="Thomson S."/>
            <person name="David C."/>
            <person name="Testolin R."/>
        </authorList>
    </citation>
    <scope>NUCLEOTIDE SEQUENCE [LARGE SCALE GENOMIC DNA]</scope>
    <source>
        <strain evidence="3">cv. Red5</strain>
        <tissue evidence="2">Young leaf</tissue>
    </source>
</reference>
<sequence length="123" mass="14305">MKGKFLKACLSKCQKMGIRVVPRLVCCQWPLWSLMQEEEKYHTPRDVPKGHLVVYVGEDYKRHVIKVTLLKHPLLRVLLDQAKDQEYDFRAAPKLCIPCDENTFLTVVGDLKSPQHPRISFCL</sequence>
<dbReference type="InterPro" id="IPR003676">
    <property type="entry name" value="SAUR_fam"/>
</dbReference>
<organism evidence="2 3">
    <name type="scientific">Actinidia chinensis var. chinensis</name>
    <name type="common">Chinese soft-hair kiwi</name>
    <dbReference type="NCBI Taxonomy" id="1590841"/>
    <lineage>
        <taxon>Eukaryota</taxon>
        <taxon>Viridiplantae</taxon>
        <taxon>Streptophyta</taxon>
        <taxon>Embryophyta</taxon>
        <taxon>Tracheophyta</taxon>
        <taxon>Spermatophyta</taxon>
        <taxon>Magnoliopsida</taxon>
        <taxon>eudicotyledons</taxon>
        <taxon>Gunneridae</taxon>
        <taxon>Pentapetalae</taxon>
        <taxon>asterids</taxon>
        <taxon>Ericales</taxon>
        <taxon>Actinidiaceae</taxon>
        <taxon>Actinidia</taxon>
    </lineage>
</organism>
<dbReference type="Gramene" id="PSR92833">
    <property type="protein sequence ID" value="PSR92833"/>
    <property type="gene ID" value="CEY00_Acc27435"/>
</dbReference>
<reference evidence="3" key="2">
    <citation type="journal article" date="2018" name="BMC Genomics">
        <title>A manually annotated Actinidia chinensis var. chinensis (kiwifruit) genome highlights the challenges associated with draft genomes and gene prediction in plants.</title>
        <authorList>
            <person name="Pilkington S.M."/>
            <person name="Crowhurst R."/>
            <person name="Hilario E."/>
            <person name="Nardozza S."/>
            <person name="Fraser L."/>
            <person name="Peng Y."/>
            <person name="Gunaseelan K."/>
            <person name="Simpson R."/>
            <person name="Tahir J."/>
            <person name="Deroles S.C."/>
            <person name="Templeton K."/>
            <person name="Luo Z."/>
            <person name="Davy M."/>
            <person name="Cheng C."/>
            <person name="McNeilage M."/>
            <person name="Scaglione D."/>
            <person name="Liu Y."/>
            <person name="Zhang Q."/>
            <person name="Datson P."/>
            <person name="De Silva N."/>
            <person name="Gardiner S.E."/>
            <person name="Bassett H."/>
            <person name="Chagne D."/>
            <person name="McCallum J."/>
            <person name="Dzierzon H."/>
            <person name="Deng C."/>
            <person name="Wang Y.Y."/>
            <person name="Barron L."/>
            <person name="Manako K."/>
            <person name="Bowen J."/>
            <person name="Foster T.M."/>
            <person name="Erridge Z.A."/>
            <person name="Tiffin H."/>
            <person name="Waite C.N."/>
            <person name="Davies K.M."/>
            <person name="Grierson E.P."/>
            <person name="Laing W.A."/>
            <person name="Kirk R."/>
            <person name="Chen X."/>
            <person name="Wood M."/>
            <person name="Montefiori M."/>
            <person name="Brummell D.A."/>
            <person name="Schwinn K.E."/>
            <person name="Catanach A."/>
            <person name="Fullerton C."/>
            <person name="Li D."/>
            <person name="Meiyalaghan S."/>
            <person name="Nieuwenhuizen N."/>
            <person name="Read N."/>
            <person name="Prakash R."/>
            <person name="Hunter D."/>
            <person name="Zhang H."/>
            <person name="McKenzie M."/>
            <person name="Knabel M."/>
            <person name="Harris A."/>
            <person name="Allan A.C."/>
            <person name="Gleave A."/>
            <person name="Chen A."/>
            <person name="Janssen B.J."/>
            <person name="Plunkett B."/>
            <person name="Ampomah-Dwamena C."/>
            <person name="Voogd C."/>
            <person name="Leif D."/>
            <person name="Lafferty D."/>
            <person name="Souleyre E.J.F."/>
            <person name="Varkonyi-Gasic E."/>
            <person name="Gambi F."/>
            <person name="Hanley J."/>
            <person name="Yao J.L."/>
            <person name="Cheung J."/>
            <person name="David K.M."/>
            <person name="Warren B."/>
            <person name="Marsh K."/>
            <person name="Snowden K.C."/>
            <person name="Lin-Wang K."/>
            <person name="Brian L."/>
            <person name="Martinez-Sanchez M."/>
            <person name="Wang M."/>
            <person name="Ileperuma N."/>
            <person name="Macnee N."/>
            <person name="Campin R."/>
            <person name="McAtee P."/>
            <person name="Drummond R.S.M."/>
            <person name="Espley R.V."/>
            <person name="Ireland H.S."/>
            <person name="Wu R."/>
            <person name="Atkinson R.G."/>
            <person name="Karunairetnam S."/>
            <person name="Bulley S."/>
            <person name="Chunkath S."/>
            <person name="Hanley Z."/>
            <person name="Storey R."/>
            <person name="Thrimawithana A.H."/>
            <person name="Thomson S."/>
            <person name="David C."/>
            <person name="Testolin R."/>
            <person name="Huang H."/>
            <person name="Hellens R.P."/>
            <person name="Schaffer R.J."/>
        </authorList>
    </citation>
    <scope>NUCLEOTIDE SEQUENCE [LARGE SCALE GENOMIC DNA]</scope>
    <source>
        <strain evidence="3">cv. Red5</strain>
    </source>
</reference>
<proteinExistence type="inferred from homology"/>
<dbReference type="AlphaFoldDB" id="A0A2R6PKI9"/>
<comment type="similarity">
    <text evidence="1">Belongs to the ARG7 family.</text>
</comment>
<evidence type="ECO:0000256" key="1">
    <source>
        <dbReference type="ARBA" id="ARBA00006974"/>
    </source>
</evidence>
<accession>A0A2R6PKI9</accession>
<dbReference type="GO" id="GO:0009733">
    <property type="term" value="P:response to auxin"/>
    <property type="evidence" value="ECO:0007669"/>
    <property type="project" value="InterPro"/>
</dbReference>
<dbReference type="InParanoid" id="A0A2R6PKI9"/>
<dbReference type="Proteomes" id="UP000241394">
    <property type="component" value="Chromosome LG24"/>
</dbReference>
<dbReference type="OrthoDB" id="1840940at2759"/>
<dbReference type="PANTHER" id="PTHR31374">
    <property type="entry name" value="AUXIN-INDUCED PROTEIN-LIKE-RELATED"/>
    <property type="match status" value="1"/>
</dbReference>
<protein>
    <submittedName>
        <fullName evidence="2">Auxin-responsive protein</fullName>
    </submittedName>
</protein>
<keyword evidence="3" id="KW-1185">Reference proteome</keyword>
<dbReference type="Pfam" id="PF02519">
    <property type="entry name" value="Auxin_inducible"/>
    <property type="match status" value="1"/>
</dbReference>
<gene>
    <name evidence="2" type="ORF">CEY00_Acc27435</name>
</gene>
<dbReference type="PANTHER" id="PTHR31374:SF9">
    <property type="entry name" value="AUXIN-RESPONSIVE FAMILY PROTEIN"/>
    <property type="match status" value="1"/>
</dbReference>
<dbReference type="OMA" id="HPRISFC"/>
<comment type="caution">
    <text evidence="2">The sequence shown here is derived from an EMBL/GenBank/DDBJ whole genome shotgun (WGS) entry which is preliminary data.</text>
</comment>
<evidence type="ECO:0000313" key="3">
    <source>
        <dbReference type="Proteomes" id="UP000241394"/>
    </source>
</evidence>